<comment type="caution">
    <text evidence="2">The sequence shown here is derived from an EMBL/GenBank/DDBJ whole genome shotgun (WGS) entry which is preliminary data.</text>
</comment>
<organism evidence="2 3">
    <name type="scientific">Dokdonella fugitiva</name>
    <dbReference type="NCBI Taxonomy" id="328517"/>
    <lineage>
        <taxon>Bacteria</taxon>
        <taxon>Pseudomonadati</taxon>
        <taxon>Pseudomonadota</taxon>
        <taxon>Gammaproteobacteria</taxon>
        <taxon>Lysobacterales</taxon>
        <taxon>Rhodanobacteraceae</taxon>
        <taxon>Dokdonella</taxon>
    </lineage>
</organism>
<dbReference type="InterPro" id="IPR054209">
    <property type="entry name" value="DUF6916"/>
</dbReference>
<evidence type="ECO:0000313" key="2">
    <source>
        <dbReference type="EMBL" id="TCO38241.1"/>
    </source>
</evidence>
<dbReference type="RefSeq" id="WP_131999385.1">
    <property type="nucleotide sequence ID" value="NZ_SLWQ01000008.1"/>
</dbReference>
<accession>A0A4R2I2D8</accession>
<sequence>MTASMRHEDFAALAGRPCRLIAQPEDGGGERAGVLSDVEERRERQGYEQFALLFRADGAPQQGLYDVVFDGEPVRQIFLVPIGIEGGQVVYEACFNRAIGAA</sequence>
<protein>
    <recommendedName>
        <fullName evidence="1">DUF6916 domain-containing protein</fullName>
    </recommendedName>
</protein>
<proteinExistence type="predicted"/>
<feature type="domain" description="DUF6916" evidence="1">
    <location>
        <begin position="5"/>
        <end position="95"/>
    </location>
</feature>
<evidence type="ECO:0000313" key="3">
    <source>
        <dbReference type="Proteomes" id="UP000294862"/>
    </source>
</evidence>
<gene>
    <name evidence="2" type="ORF">EV148_10877</name>
</gene>
<keyword evidence="3" id="KW-1185">Reference proteome</keyword>
<dbReference type="Proteomes" id="UP000294862">
    <property type="component" value="Unassembled WGS sequence"/>
</dbReference>
<evidence type="ECO:0000259" key="1">
    <source>
        <dbReference type="Pfam" id="PF21880"/>
    </source>
</evidence>
<dbReference type="Pfam" id="PF21880">
    <property type="entry name" value="DUF6916"/>
    <property type="match status" value="1"/>
</dbReference>
<dbReference type="AlphaFoldDB" id="A0A4R2I2D8"/>
<name>A0A4R2I2D8_9GAMM</name>
<reference evidence="2 3" key="1">
    <citation type="journal article" date="2015" name="Stand. Genomic Sci.">
        <title>Genomic Encyclopedia of Bacterial and Archaeal Type Strains, Phase III: the genomes of soil and plant-associated and newly described type strains.</title>
        <authorList>
            <person name="Whitman W.B."/>
            <person name="Woyke T."/>
            <person name="Klenk H.P."/>
            <person name="Zhou Y."/>
            <person name="Lilburn T.G."/>
            <person name="Beck B.J."/>
            <person name="De Vos P."/>
            <person name="Vandamme P."/>
            <person name="Eisen J.A."/>
            <person name="Garrity G."/>
            <person name="Hugenholtz P."/>
            <person name="Kyrpides N.C."/>
        </authorList>
    </citation>
    <scope>NUCLEOTIDE SEQUENCE [LARGE SCALE GENOMIC DNA]</scope>
    <source>
        <strain evidence="2 3">A3</strain>
    </source>
</reference>
<dbReference type="EMBL" id="SLWQ01000008">
    <property type="protein sequence ID" value="TCO38241.1"/>
    <property type="molecule type" value="Genomic_DNA"/>
</dbReference>
<dbReference type="OrthoDB" id="8926597at2"/>